<reference evidence="3" key="1">
    <citation type="journal article" date="2013" name="J. Plant Res.">
        <title>Effect of fungi and light on seed germination of three Opuntia species from semiarid lands of central Mexico.</title>
        <authorList>
            <person name="Delgado-Sanchez P."/>
            <person name="Jimenez-Bremont J.F."/>
            <person name="Guerrero-Gonzalez Mde L."/>
            <person name="Flores J."/>
        </authorList>
    </citation>
    <scope>NUCLEOTIDE SEQUENCE</scope>
    <source>
        <tissue evidence="3">Cladode</tissue>
    </source>
</reference>
<accession>A0A7C8YDT6</accession>
<feature type="chain" id="PRO_5028429316" description="Secreted protein" evidence="2">
    <location>
        <begin position="17"/>
        <end position="139"/>
    </location>
</feature>
<evidence type="ECO:0008006" key="4">
    <source>
        <dbReference type="Google" id="ProtNLM"/>
    </source>
</evidence>
<evidence type="ECO:0000256" key="2">
    <source>
        <dbReference type="SAM" id="SignalP"/>
    </source>
</evidence>
<protein>
    <recommendedName>
        <fullName evidence="4">Secreted protein</fullName>
    </recommendedName>
</protein>
<reference evidence="3" key="2">
    <citation type="submission" date="2020-07" db="EMBL/GenBank/DDBJ databases">
        <authorList>
            <person name="Vera ALvarez R."/>
            <person name="Arias-Moreno D.M."/>
            <person name="Jimenez-Jacinto V."/>
            <person name="Jimenez-Bremont J.F."/>
            <person name="Swaminathan K."/>
            <person name="Moose S.P."/>
            <person name="Guerrero-Gonzalez M.L."/>
            <person name="Marino-Ramirez L."/>
            <person name="Landsman D."/>
            <person name="Rodriguez-Kessler M."/>
            <person name="Delgado-Sanchez P."/>
        </authorList>
    </citation>
    <scope>NUCLEOTIDE SEQUENCE</scope>
    <source>
        <tissue evidence="3">Cladode</tissue>
    </source>
</reference>
<feature type="signal peptide" evidence="2">
    <location>
        <begin position="1"/>
        <end position="16"/>
    </location>
</feature>
<dbReference type="AlphaFoldDB" id="A0A7C8YDT6"/>
<feature type="compositionally biased region" description="Gly residues" evidence="1">
    <location>
        <begin position="80"/>
        <end position="98"/>
    </location>
</feature>
<organism evidence="3">
    <name type="scientific">Opuntia streptacantha</name>
    <name type="common">Prickly pear cactus</name>
    <name type="synonym">Opuntia cardona</name>
    <dbReference type="NCBI Taxonomy" id="393608"/>
    <lineage>
        <taxon>Eukaryota</taxon>
        <taxon>Viridiplantae</taxon>
        <taxon>Streptophyta</taxon>
        <taxon>Embryophyta</taxon>
        <taxon>Tracheophyta</taxon>
        <taxon>Spermatophyta</taxon>
        <taxon>Magnoliopsida</taxon>
        <taxon>eudicotyledons</taxon>
        <taxon>Gunneridae</taxon>
        <taxon>Pentapetalae</taxon>
        <taxon>Caryophyllales</taxon>
        <taxon>Cactineae</taxon>
        <taxon>Cactaceae</taxon>
        <taxon>Opuntioideae</taxon>
        <taxon>Opuntia</taxon>
    </lineage>
</organism>
<evidence type="ECO:0000256" key="1">
    <source>
        <dbReference type="SAM" id="MobiDB-lite"/>
    </source>
</evidence>
<dbReference type="EMBL" id="GISG01008685">
    <property type="protein sequence ID" value="MBA4615757.1"/>
    <property type="molecule type" value="Transcribed_RNA"/>
</dbReference>
<proteinExistence type="predicted"/>
<evidence type="ECO:0000313" key="3">
    <source>
        <dbReference type="EMBL" id="MBA4615757.1"/>
    </source>
</evidence>
<name>A0A7C8YDT6_OPUST</name>
<sequence>MFLFLAADLLFGWLKARPTFVVPLSSGLSQRLRRTMRIIRMARAMAITTPATMATIGIGFPELDDTGWSGGEASPSDSDGGAGSGDSGGGVGEDGGGSDVDEVCTLGEHLSIADPHSSLLPAKTLESNLARLSGTDPSN</sequence>
<feature type="region of interest" description="Disordered" evidence="1">
    <location>
        <begin position="63"/>
        <end position="107"/>
    </location>
</feature>
<keyword evidence="2" id="KW-0732">Signal</keyword>